<dbReference type="Proteomes" id="UP000244810">
    <property type="component" value="Unassembled WGS sequence"/>
</dbReference>
<dbReference type="AlphaFoldDB" id="A0A2T7UW93"/>
<reference evidence="3 4" key="1">
    <citation type="journal article" date="2011" name="Syst. Appl. Microbiol.">
        <title>Defluviimonas denitrificans gen. nov., sp. nov., and Pararhodobacter aggregans gen. nov., sp. nov., non-phototrophic Rhodobacteraceae from the biofilter of a marine aquaculture.</title>
        <authorList>
            <person name="Foesel B.U."/>
            <person name="Drake H.L."/>
            <person name="Schramm A."/>
        </authorList>
    </citation>
    <scope>NUCLEOTIDE SEQUENCE [LARGE SCALE GENOMIC DNA]</scope>
    <source>
        <strain evidence="3 4">D1-19</strain>
    </source>
</reference>
<keyword evidence="4" id="KW-1185">Reference proteome</keyword>
<comment type="caution">
    <text evidence="3">The sequence shown here is derived from an EMBL/GenBank/DDBJ whole genome shotgun (WGS) entry which is preliminary data.</text>
</comment>
<name>A0A2T7UW93_9RHOB</name>
<keyword evidence="1" id="KW-1133">Transmembrane helix</keyword>
<evidence type="ECO:0000259" key="2">
    <source>
        <dbReference type="Pfam" id="PF12158"/>
    </source>
</evidence>
<evidence type="ECO:0000256" key="1">
    <source>
        <dbReference type="SAM" id="Phobius"/>
    </source>
</evidence>
<proteinExistence type="predicted"/>
<gene>
    <name evidence="3" type="ORF">DDE23_01205</name>
</gene>
<feature type="domain" description="DUF3592" evidence="2">
    <location>
        <begin position="51"/>
        <end position="125"/>
    </location>
</feature>
<protein>
    <recommendedName>
        <fullName evidence="2">DUF3592 domain-containing protein</fullName>
    </recommendedName>
</protein>
<evidence type="ECO:0000313" key="4">
    <source>
        <dbReference type="Proteomes" id="UP000244810"/>
    </source>
</evidence>
<sequence length="232" mass="25063">MDRPSLSRKIYTRRASFALAFVFLILGGLTAAFSVYELREAALLASEGVDTTGVVIDRSTSVTRRSNGSTSRNYTLVIRFTGPDGTPVEVNRSVSAGLYESNRTGSTLPVRYARSHPTTIELVPGQTGRTGKIVGFIAIGFAIAVLISLLVLLRGAGAQRRAAQEGERRMATVTDHKRIGKAKSNRWTFGWEAGTTRGRSGPVTTEALPDIGAPVAVYVDPRSGRGWWEGDY</sequence>
<feature type="transmembrane region" description="Helical" evidence="1">
    <location>
        <begin position="133"/>
        <end position="153"/>
    </location>
</feature>
<dbReference type="InterPro" id="IPR021994">
    <property type="entry name" value="DUF3592"/>
</dbReference>
<dbReference type="Pfam" id="PF12158">
    <property type="entry name" value="DUF3592"/>
    <property type="match status" value="1"/>
</dbReference>
<keyword evidence="1" id="KW-0472">Membrane</keyword>
<dbReference type="RefSeq" id="WP_107749560.1">
    <property type="nucleotide sequence ID" value="NZ_QBKF01000001.1"/>
</dbReference>
<dbReference type="EMBL" id="QDDR01000001">
    <property type="protein sequence ID" value="PVE49055.1"/>
    <property type="molecule type" value="Genomic_DNA"/>
</dbReference>
<dbReference type="OrthoDB" id="7848349at2"/>
<organism evidence="3 4">
    <name type="scientific">Pararhodobacter aggregans</name>
    <dbReference type="NCBI Taxonomy" id="404875"/>
    <lineage>
        <taxon>Bacteria</taxon>
        <taxon>Pseudomonadati</taxon>
        <taxon>Pseudomonadota</taxon>
        <taxon>Alphaproteobacteria</taxon>
        <taxon>Rhodobacterales</taxon>
        <taxon>Paracoccaceae</taxon>
        <taxon>Pararhodobacter</taxon>
    </lineage>
</organism>
<keyword evidence="1" id="KW-0812">Transmembrane</keyword>
<accession>A0A2T7UW93</accession>
<evidence type="ECO:0000313" key="3">
    <source>
        <dbReference type="EMBL" id="PVE49055.1"/>
    </source>
</evidence>